<dbReference type="EMBL" id="JACHWR010000001">
    <property type="protein sequence ID" value="MBB3041180.1"/>
    <property type="molecule type" value="Genomic_DNA"/>
</dbReference>
<reference evidence="2 3" key="1">
    <citation type="submission" date="2020-08" db="EMBL/GenBank/DDBJ databases">
        <title>Sequencing the genomes of 1000 actinobacteria strains.</title>
        <authorList>
            <person name="Klenk H.-P."/>
        </authorList>
    </citation>
    <scope>NUCLEOTIDE SEQUENCE [LARGE SCALE GENOMIC DNA]</scope>
    <source>
        <strain evidence="2 3">DSM 105498</strain>
    </source>
</reference>
<feature type="region of interest" description="Disordered" evidence="1">
    <location>
        <begin position="1"/>
        <end position="51"/>
    </location>
</feature>
<dbReference type="RefSeq" id="WP_183591107.1">
    <property type="nucleotide sequence ID" value="NZ_JACHWR010000001.1"/>
</dbReference>
<sequence>MSDPYEAEQTGPLHVQSDDAPAIPDRRPMDHKLQKKQQTRGPIPARQTNGYYADHATGDRLRSVTTILGGGVPKPALVHWAGNTCTDAAIEAVPLLVAALRRPEQLAELRSWITRAHTRKKDERAEVGKAVHAIIESRLLGTPPPASVRVGDQEWALNGPELAPFIEHFHQFETDWQPVWKASEMVVANPVHGYAGTLDYIIDGAGLIGDMLRGRGYAVDPGVDVMGDTKTGGEWNRVTSAGHVHGVYPEAGLQMSAYRNAEVCWLRSGERVPMPATAEVGVILHLRPEGYRVYPARCGDLEYSYFRHAQMVDEWSSRIASAKADESVIGKALVAPAEARGAVA</sequence>
<dbReference type="Proteomes" id="UP000589626">
    <property type="component" value="Unassembled WGS sequence"/>
</dbReference>
<evidence type="ECO:0000313" key="2">
    <source>
        <dbReference type="EMBL" id="MBB3041180.1"/>
    </source>
</evidence>
<gene>
    <name evidence="2" type="ORF">FHU40_000981</name>
</gene>
<evidence type="ECO:0000313" key="3">
    <source>
        <dbReference type="Proteomes" id="UP000589626"/>
    </source>
</evidence>
<organism evidence="2 3">
    <name type="scientific">Nocardioides soli</name>
    <dbReference type="NCBI Taxonomy" id="1036020"/>
    <lineage>
        <taxon>Bacteria</taxon>
        <taxon>Bacillati</taxon>
        <taxon>Actinomycetota</taxon>
        <taxon>Actinomycetes</taxon>
        <taxon>Propionibacteriales</taxon>
        <taxon>Nocardioidaceae</taxon>
        <taxon>Nocardioides</taxon>
    </lineage>
</organism>
<name>A0A7W4Z155_9ACTN</name>
<protein>
    <submittedName>
        <fullName evidence="2">Uncharacterized protein</fullName>
    </submittedName>
</protein>
<keyword evidence="3" id="KW-1185">Reference proteome</keyword>
<evidence type="ECO:0000256" key="1">
    <source>
        <dbReference type="SAM" id="MobiDB-lite"/>
    </source>
</evidence>
<proteinExistence type="predicted"/>
<accession>A0A7W4Z155</accession>
<dbReference type="AlphaFoldDB" id="A0A7W4Z155"/>
<comment type="caution">
    <text evidence="2">The sequence shown here is derived from an EMBL/GenBank/DDBJ whole genome shotgun (WGS) entry which is preliminary data.</text>
</comment>